<keyword evidence="5" id="KW-0677">Repeat</keyword>
<dbReference type="InterPro" id="IPR001881">
    <property type="entry name" value="EGF-like_Ca-bd_dom"/>
</dbReference>
<reference evidence="13 14" key="1">
    <citation type="submission" date="2020-09" db="EMBL/GenBank/DDBJ databases">
        <authorList>
            <person name="Ashkenazy H."/>
        </authorList>
    </citation>
    <scope>NUCLEOTIDE SEQUENCE [LARGE SCALE GENOMIC DNA]</scope>
    <source>
        <strain evidence="14">cv. Cdm-0</strain>
    </source>
</reference>
<dbReference type="InterPro" id="IPR000742">
    <property type="entry name" value="EGF"/>
</dbReference>
<feature type="chain" id="PRO_5028859870" evidence="11">
    <location>
        <begin position="24"/>
        <end position="545"/>
    </location>
</feature>
<dbReference type="InterPro" id="IPR011009">
    <property type="entry name" value="Kinase-like_dom_sf"/>
</dbReference>
<evidence type="ECO:0000313" key="13">
    <source>
        <dbReference type="EMBL" id="CAD5313343.1"/>
    </source>
</evidence>
<evidence type="ECO:0000256" key="11">
    <source>
        <dbReference type="SAM" id="SignalP"/>
    </source>
</evidence>
<keyword evidence="4 11" id="KW-0732">Signal</keyword>
<dbReference type="InterPro" id="IPR049883">
    <property type="entry name" value="NOTCH1_EGF-like"/>
</dbReference>
<dbReference type="SUPFAM" id="SSF56112">
    <property type="entry name" value="Protein kinase-like (PK-like)"/>
    <property type="match status" value="1"/>
</dbReference>
<evidence type="ECO:0000256" key="10">
    <source>
        <dbReference type="SAM" id="Phobius"/>
    </source>
</evidence>
<evidence type="ECO:0000313" key="14">
    <source>
        <dbReference type="Proteomes" id="UP000516314"/>
    </source>
</evidence>
<evidence type="ECO:0000259" key="12">
    <source>
        <dbReference type="PROSITE" id="PS50026"/>
    </source>
</evidence>
<feature type="transmembrane region" description="Helical" evidence="10">
    <location>
        <begin position="344"/>
        <end position="366"/>
    </location>
</feature>
<keyword evidence="7 10" id="KW-0472">Membrane</keyword>
<feature type="signal peptide" evidence="11">
    <location>
        <begin position="1"/>
        <end position="23"/>
    </location>
</feature>
<dbReference type="InterPro" id="IPR001245">
    <property type="entry name" value="Ser-Thr/Tyr_kinase_cat_dom"/>
</dbReference>
<dbReference type="GO" id="GO:0030247">
    <property type="term" value="F:polysaccharide binding"/>
    <property type="evidence" value="ECO:0007669"/>
    <property type="project" value="InterPro"/>
</dbReference>
<dbReference type="GO" id="GO:0016020">
    <property type="term" value="C:membrane"/>
    <property type="evidence" value="ECO:0007669"/>
    <property type="project" value="UniProtKB-SubCell"/>
</dbReference>
<evidence type="ECO:0000256" key="1">
    <source>
        <dbReference type="ARBA" id="ARBA00004167"/>
    </source>
</evidence>
<dbReference type="GO" id="GO:0005509">
    <property type="term" value="F:calcium ion binding"/>
    <property type="evidence" value="ECO:0007669"/>
    <property type="project" value="InterPro"/>
</dbReference>
<dbReference type="Proteomes" id="UP000516314">
    <property type="component" value="Chromosome 1"/>
</dbReference>
<dbReference type="SMART" id="SM00179">
    <property type="entry name" value="EGF_CA"/>
    <property type="match status" value="1"/>
</dbReference>
<dbReference type="Gene3D" id="1.10.510.10">
    <property type="entry name" value="Transferase(Phosphotransferase) domain 1"/>
    <property type="match status" value="1"/>
</dbReference>
<evidence type="ECO:0000256" key="8">
    <source>
        <dbReference type="ARBA" id="ARBA00023157"/>
    </source>
</evidence>
<dbReference type="Pfam" id="PF07714">
    <property type="entry name" value="PK_Tyr_Ser-Thr"/>
    <property type="match status" value="1"/>
</dbReference>
<accession>A0A7G2DX10</accession>
<evidence type="ECO:0000256" key="9">
    <source>
        <dbReference type="PROSITE-ProRule" id="PRU00076"/>
    </source>
</evidence>
<dbReference type="PROSITE" id="PS50026">
    <property type="entry name" value="EGF_3"/>
    <property type="match status" value="1"/>
</dbReference>
<feature type="domain" description="EGF-like" evidence="12">
    <location>
        <begin position="294"/>
        <end position="332"/>
    </location>
</feature>
<dbReference type="PANTHER" id="PTHR33491">
    <property type="entry name" value="OSJNBA0016N04.9 PROTEIN"/>
    <property type="match status" value="1"/>
</dbReference>
<dbReference type="SUPFAM" id="SSF57196">
    <property type="entry name" value="EGF/Laminin"/>
    <property type="match status" value="1"/>
</dbReference>
<dbReference type="Pfam" id="PF07645">
    <property type="entry name" value="EGF_CA"/>
    <property type="match status" value="1"/>
</dbReference>
<dbReference type="SMART" id="SM00181">
    <property type="entry name" value="EGF"/>
    <property type="match status" value="2"/>
</dbReference>
<evidence type="ECO:0000256" key="2">
    <source>
        <dbReference type="ARBA" id="ARBA00022536"/>
    </source>
</evidence>
<dbReference type="Pfam" id="PF13947">
    <property type="entry name" value="GUB_WAK_bind"/>
    <property type="match status" value="1"/>
</dbReference>
<dbReference type="FunFam" id="2.10.25.10:FF:000038">
    <property type="entry name" value="Fibrillin 2"/>
    <property type="match status" value="1"/>
</dbReference>
<dbReference type="AlphaFoldDB" id="A0A7G2DX10"/>
<evidence type="ECO:0000256" key="4">
    <source>
        <dbReference type="ARBA" id="ARBA00022729"/>
    </source>
</evidence>
<evidence type="ECO:0000256" key="6">
    <source>
        <dbReference type="ARBA" id="ARBA00022989"/>
    </source>
</evidence>
<protein>
    <submittedName>
        <fullName evidence="13">(thale cress) hypothetical protein</fullName>
    </submittedName>
</protein>
<gene>
    <name evidence="13" type="ORF">AT9943_LOCUS1845</name>
</gene>
<dbReference type="InterPro" id="IPR025287">
    <property type="entry name" value="WAK_GUB"/>
</dbReference>
<sequence length="545" mass="61289">MKFQEGVFLVVIFFLAYTQLVKGQHQPREDCKLKCGNVTIEYPFGISTDCYYPGDDNFNLTCDVEEKLLLFGIIQVTNISHSGHVSALFNRFADCNDEQSDETNGIAMEYRLGSSFSLSSNNKFTLVGCNALSLLSTFGKQNYSTGCLSLCNSQPEANGRCNGVGCCTTEDFSVPFDSDTFQFGSGRLRNQVNNSLDLFNTSVYQFNPCTYAFLVEDGKFNFDSSKDLKNLRNVTRFPVALDWSIGNQTCEQAGSTRICGKNSSCYNSTTRNGYICKCYEGYDGNPYRSEGCKDINECISDTHNCSDPKTCRNRDGGFDCKCPSGYDLNSSMSCTRPEYKRTRIFLVIIIGVLVLLLAAICIQHATKQRKYTKLRRQFFEQNGTLGYLDPEYYTTGLLNEKSDVYSFGVVLMELLSGQKALCFERPQASKHLVSYFVSATEENRLHEIIDDQVLNEDNQKEIQEAARIAVECTRLMGKERPRMKEVAVELETLSVKTTKHNWSDQYREENLHLLGSNIVSSQGDTNSRGYDSVKNVALLDIEAGR</sequence>
<dbReference type="PROSITE" id="PS00010">
    <property type="entry name" value="ASX_HYDROXYL"/>
    <property type="match status" value="1"/>
</dbReference>
<comment type="caution">
    <text evidence="9">Lacks conserved residue(s) required for the propagation of feature annotation.</text>
</comment>
<dbReference type="PROSITE" id="PS01187">
    <property type="entry name" value="EGF_CA"/>
    <property type="match status" value="1"/>
</dbReference>
<keyword evidence="8" id="KW-1015">Disulfide bond</keyword>
<keyword evidence="6 10" id="KW-1133">Transmembrane helix</keyword>
<organism evidence="13 14">
    <name type="scientific">Arabidopsis thaliana</name>
    <name type="common">Mouse-ear cress</name>
    <dbReference type="NCBI Taxonomy" id="3702"/>
    <lineage>
        <taxon>Eukaryota</taxon>
        <taxon>Viridiplantae</taxon>
        <taxon>Streptophyta</taxon>
        <taxon>Embryophyta</taxon>
        <taxon>Tracheophyta</taxon>
        <taxon>Spermatophyta</taxon>
        <taxon>Magnoliopsida</taxon>
        <taxon>eudicotyledons</taxon>
        <taxon>Gunneridae</taxon>
        <taxon>Pentapetalae</taxon>
        <taxon>rosids</taxon>
        <taxon>malvids</taxon>
        <taxon>Brassicales</taxon>
        <taxon>Brassicaceae</taxon>
        <taxon>Camelineae</taxon>
        <taxon>Arabidopsis</taxon>
    </lineage>
</organism>
<dbReference type="Gene3D" id="2.10.25.10">
    <property type="entry name" value="Laminin"/>
    <property type="match status" value="2"/>
</dbReference>
<dbReference type="InterPro" id="IPR018097">
    <property type="entry name" value="EGF_Ca-bd_CS"/>
</dbReference>
<dbReference type="EMBL" id="LR881466">
    <property type="protein sequence ID" value="CAD5313343.1"/>
    <property type="molecule type" value="Genomic_DNA"/>
</dbReference>
<evidence type="ECO:0000256" key="7">
    <source>
        <dbReference type="ARBA" id="ARBA00023136"/>
    </source>
</evidence>
<dbReference type="InterPro" id="IPR000152">
    <property type="entry name" value="EGF-type_Asp/Asn_hydroxyl_site"/>
</dbReference>
<comment type="subcellular location">
    <subcellularLocation>
        <location evidence="1">Membrane</location>
        <topology evidence="1">Single-pass membrane protein</topology>
    </subcellularLocation>
</comment>
<name>A0A7G2DX10_ARATH</name>
<dbReference type="GO" id="GO:0004672">
    <property type="term" value="F:protein kinase activity"/>
    <property type="evidence" value="ECO:0007669"/>
    <property type="project" value="InterPro"/>
</dbReference>
<keyword evidence="2 9" id="KW-0245">EGF-like domain</keyword>
<keyword evidence="3 10" id="KW-0812">Transmembrane</keyword>
<evidence type="ECO:0000256" key="3">
    <source>
        <dbReference type="ARBA" id="ARBA00022692"/>
    </source>
</evidence>
<dbReference type="CDD" id="cd00054">
    <property type="entry name" value="EGF_CA"/>
    <property type="match status" value="1"/>
</dbReference>
<evidence type="ECO:0000256" key="5">
    <source>
        <dbReference type="ARBA" id="ARBA00022737"/>
    </source>
</evidence>
<proteinExistence type="predicted"/>